<dbReference type="AlphaFoldDB" id="A0A4Y7SKV3"/>
<dbReference type="Proteomes" id="UP000298030">
    <property type="component" value="Unassembled WGS sequence"/>
</dbReference>
<evidence type="ECO:0000313" key="2">
    <source>
        <dbReference type="EMBL" id="TEB22234.1"/>
    </source>
</evidence>
<organism evidence="2 3">
    <name type="scientific">Coprinellus micaceus</name>
    <name type="common">Glistening ink-cap mushroom</name>
    <name type="synonym">Coprinus micaceus</name>
    <dbReference type="NCBI Taxonomy" id="71717"/>
    <lineage>
        <taxon>Eukaryota</taxon>
        <taxon>Fungi</taxon>
        <taxon>Dikarya</taxon>
        <taxon>Basidiomycota</taxon>
        <taxon>Agaricomycotina</taxon>
        <taxon>Agaricomycetes</taxon>
        <taxon>Agaricomycetidae</taxon>
        <taxon>Agaricales</taxon>
        <taxon>Agaricineae</taxon>
        <taxon>Psathyrellaceae</taxon>
        <taxon>Coprinellus</taxon>
    </lineage>
</organism>
<evidence type="ECO:0000256" key="1">
    <source>
        <dbReference type="SAM" id="MobiDB-lite"/>
    </source>
</evidence>
<feature type="compositionally biased region" description="Basic residues" evidence="1">
    <location>
        <begin position="1"/>
        <end position="10"/>
    </location>
</feature>
<comment type="caution">
    <text evidence="2">The sequence shown here is derived from an EMBL/GenBank/DDBJ whole genome shotgun (WGS) entry which is preliminary data.</text>
</comment>
<name>A0A4Y7SKV3_COPMI</name>
<evidence type="ECO:0000313" key="3">
    <source>
        <dbReference type="Proteomes" id="UP000298030"/>
    </source>
</evidence>
<protein>
    <submittedName>
        <fullName evidence="2">Uncharacterized protein</fullName>
    </submittedName>
</protein>
<feature type="region of interest" description="Disordered" evidence="1">
    <location>
        <begin position="1"/>
        <end position="31"/>
    </location>
</feature>
<feature type="compositionally biased region" description="Pro residues" evidence="1">
    <location>
        <begin position="17"/>
        <end position="27"/>
    </location>
</feature>
<keyword evidence="3" id="KW-1185">Reference proteome</keyword>
<dbReference type="EMBL" id="QPFP01000095">
    <property type="protein sequence ID" value="TEB22234.1"/>
    <property type="molecule type" value="Genomic_DNA"/>
</dbReference>
<accession>A0A4Y7SKV3</accession>
<gene>
    <name evidence="2" type="ORF">FA13DRAFT_1520376</name>
</gene>
<proteinExistence type="predicted"/>
<reference evidence="2 3" key="1">
    <citation type="journal article" date="2019" name="Nat. Ecol. Evol.">
        <title>Megaphylogeny resolves global patterns of mushroom evolution.</title>
        <authorList>
            <person name="Varga T."/>
            <person name="Krizsan K."/>
            <person name="Foldi C."/>
            <person name="Dima B."/>
            <person name="Sanchez-Garcia M."/>
            <person name="Sanchez-Ramirez S."/>
            <person name="Szollosi G.J."/>
            <person name="Szarkandi J.G."/>
            <person name="Papp V."/>
            <person name="Albert L."/>
            <person name="Andreopoulos W."/>
            <person name="Angelini C."/>
            <person name="Antonin V."/>
            <person name="Barry K.W."/>
            <person name="Bougher N.L."/>
            <person name="Buchanan P."/>
            <person name="Buyck B."/>
            <person name="Bense V."/>
            <person name="Catcheside P."/>
            <person name="Chovatia M."/>
            <person name="Cooper J."/>
            <person name="Damon W."/>
            <person name="Desjardin D."/>
            <person name="Finy P."/>
            <person name="Geml J."/>
            <person name="Haridas S."/>
            <person name="Hughes K."/>
            <person name="Justo A."/>
            <person name="Karasinski D."/>
            <person name="Kautmanova I."/>
            <person name="Kiss B."/>
            <person name="Kocsube S."/>
            <person name="Kotiranta H."/>
            <person name="LaButti K.M."/>
            <person name="Lechner B.E."/>
            <person name="Liimatainen K."/>
            <person name="Lipzen A."/>
            <person name="Lukacs Z."/>
            <person name="Mihaltcheva S."/>
            <person name="Morgado L.N."/>
            <person name="Niskanen T."/>
            <person name="Noordeloos M.E."/>
            <person name="Ohm R.A."/>
            <person name="Ortiz-Santana B."/>
            <person name="Ovrebo C."/>
            <person name="Racz N."/>
            <person name="Riley R."/>
            <person name="Savchenko A."/>
            <person name="Shiryaev A."/>
            <person name="Soop K."/>
            <person name="Spirin V."/>
            <person name="Szebenyi C."/>
            <person name="Tomsovsky M."/>
            <person name="Tulloss R.E."/>
            <person name="Uehling J."/>
            <person name="Grigoriev I.V."/>
            <person name="Vagvolgyi C."/>
            <person name="Papp T."/>
            <person name="Martin F.M."/>
            <person name="Miettinen O."/>
            <person name="Hibbett D.S."/>
            <person name="Nagy L.G."/>
        </authorList>
    </citation>
    <scope>NUCLEOTIDE SEQUENCE [LARGE SCALE GENOMIC DNA]</scope>
    <source>
        <strain evidence="2 3">FP101781</strain>
    </source>
</reference>
<sequence>MVLACKKSKKSIISTPHPSPRTIPPNPAHDLPPGVISLPQLHKMRNNKPMANRKMRHHQFDMHSPHRPRLLPVPRHQLHRIIQVIQGVIRVRIIIHRTTCATLLPHQLLNRHLLHIVRQKL</sequence>